<evidence type="ECO:0000313" key="2">
    <source>
        <dbReference type="EMBL" id="RCV38038.1"/>
    </source>
</evidence>
<dbReference type="EMBL" id="CM003535">
    <property type="protein sequence ID" value="RCV38038.1"/>
    <property type="molecule type" value="Genomic_DNA"/>
</dbReference>
<dbReference type="AlphaFoldDB" id="A0A368S6M8"/>
<protein>
    <submittedName>
        <fullName evidence="2">Uncharacterized protein</fullName>
    </submittedName>
</protein>
<reference evidence="2" key="2">
    <citation type="submission" date="2015-07" db="EMBL/GenBank/DDBJ databases">
        <authorList>
            <person name="Noorani M."/>
        </authorList>
    </citation>
    <scope>NUCLEOTIDE SEQUENCE</scope>
    <source>
        <strain evidence="2">Yugu1</strain>
    </source>
</reference>
<feature type="region of interest" description="Disordered" evidence="1">
    <location>
        <begin position="20"/>
        <end position="49"/>
    </location>
</feature>
<proteinExistence type="predicted"/>
<gene>
    <name evidence="2" type="ORF">SETIT_8G109800v2</name>
</gene>
<evidence type="ECO:0000256" key="1">
    <source>
        <dbReference type="SAM" id="MobiDB-lite"/>
    </source>
</evidence>
<reference evidence="2" key="1">
    <citation type="journal article" date="2012" name="Nat. Biotechnol.">
        <title>Reference genome sequence of the model plant Setaria.</title>
        <authorList>
            <person name="Bennetzen J.L."/>
            <person name="Schmutz J."/>
            <person name="Wang H."/>
            <person name="Percifield R."/>
            <person name="Hawkins J."/>
            <person name="Pontaroli A.C."/>
            <person name="Estep M."/>
            <person name="Feng L."/>
            <person name="Vaughn J.N."/>
            <person name="Grimwood J."/>
            <person name="Jenkins J."/>
            <person name="Barry K."/>
            <person name="Lindquist E."/>
            <person name="Hellsten U."/>
            <person name="Deshpande S."/>
            <person name="Wang X."/>
            <person name="Wu X."/>
            <person name="Mitros T."/>
            <person name="Triplett J."/>
            <person name="Yang X."/>
            <person name="Ye C.Y."/>
            <person name="Mauro-Herrera M."/>
            <person name="Wang L."/>
            <person name="Li P."/>
            <person name="Sharma M."/>
            <person name="Sharma R."/>
            <person name="Ronald P.C."/>
            <person name="Panaud O."/>
            <person name="Kellogg E.A."/>
            <person name="Brutnell T.P."/>
            <person name="Doust A.N."/>
            <person name="Tuskan G.A."/>
            <person name="Rokhsar D."/>
            <person name="Devos K.M."/>
        </authorList>
    </citation>
    <scope>NUCLEOTIDE SEQUENCE [LARGE SCALE GENOMIC DNA]</scope>
    <source>
        <strain evidence="2">Yugu1</strain>
    </source>
</reference>
<organism evidence="2">
    <name type="scientific">Setaria italica</name>
    <name type="common">Foxtail millet</name>
    <name type="synonym">Panicum italicum</name>
    <dbReference type="NCBI Taxonomy" id="4555"/>
    <lineage>
        <taxon>Eukaryota</taxon>
        <taxon>Viridiplantae</taxon>
        <taxon>Streptophyta</taxon>
        <taxon>Embryophyta</taxon>
        <taxon>Tracheophyta</taxon>
        <taxon>Spermatophyta</taxon>
        <taxon>Magnoliopsida</taxon>
        <taxon>Liliopsida</taxon>
        <taxon>Poales</taxon>
        <taxon>Poaceae</taxon>
        <taxon>PACMAD clade</taxon>
        <taxon>Panicoideae</taxon>
        <taxon>Panicodae</taxon>
        <taxon>Paniceae</taxon>
        <taxon>Cenchrinae</taxon>
        <taxon>Setaria</taxon>
    </lineage>
</organism>
<name>A0A368S6M8_SETIT</name>
<sequence length="71" mass="8021">MGWSRSIPIGPKIKYMLTTKKKRKEGRVQEPPAIEPTHPTRSPCWSARSDTQPPLLVSPRHLAVVLLHNTV</sequence>
<accession>A0A368S6M8</accession>